<evidence type="ECO:0000313" key="2">
    <source>
        <dbReference type="Proteomes" id="UP001314681"/>
    </source>
</evidence>
<evidence type="ECO:0000313" key="1">
    <source>
        <dbReference type="EMBL" id="MBU9728359.1"/>
    </source>
</evidence>
<dbReference type="RefSeq" id="WP_158351328.1">
    <property type="nucleotide sequence ID" value="NZ_JAHQCX010000018.1"/>
</dbReference>
<dbReference type="Pfam" id="PF08780">
    <property type="entry name" value="NTase_sub_bind"/>
    <property type="match status" value="1"/>
</dbReference>
<reference evidence="1 2" key="1">
    <citation type="submission" date="2021-06" db="EMBL/GenBank/DDBJ databases">
        <title>Description of novel taxa of the family Lachnospiraceae.</title>
        <authorList>
            <person name="Chaplin A.V."/>
            <person name="Sokolova S.R."/>
            <person name="Pikina A.P."/>
            <person name="Korzhanova M."/>
            <person name="Belova V."/>
            <person name="Korostin D."/>
            <person name="Efimov B.A."/>
        </authorList>
    </citation>
    <scope>NUCLEOTIDE SEQUENCE [LARGE SCALE GENOMIC DNA]</scope>
    <source>
        <strain evidence="1 2">ASD4241</strain>
    </source>
</reference>
<gene>
    <name evidence="1" type="ORF">KTH90_20350</name>
</gene>
<protein>
    <submittedName>
        <fullName evidence="1">Nucleotidyltransferase substrate binding protein</fullName>
    </submittedName>
</protein>
<dbReference type="Proteomes" id="UP001314681">
    <property type="component" value="Unassembled WGS sequence"/>
</dbReference>
<proteinExistence type="predicted"/>
<dbReference type="InterPro" id="IPR010235">
    <property type="entry name" value="HepT"/>
</dbReference>
<keyword evidence="2" id="KW-1185">Reference proteome</keyword>
<organism evidence="1 2">
    <name type="scientific">Diplocloster modestus</name>
    <dbReference type="NCBI Taxonomy" id="2850322"/>
    <lineage>
        <taxon>Bacteria</taxon>
        <taxon>Bacillati</taxon>
        <taxon>Bacillota</taxon>
        <taxon>Clostridia</taxon>
        <taxon>Lachnospirales</taxon>
        <taxon>Lachnospiraceae</taxon>
        <taxon>Diplocloster</taxon>
    </lineage>
</organism>
<dbReference type="Gene3D" id="1.20.120.330">
    <property type="entry name" value="Nucleotidyltransferases domain 2"/>
    <property type="match status" value="1"/>
</dbReference>
<dbReference type="EMBL" id="JAHQCX010000018">
    <property type="protein sequence ID" value="MBU9728359.1"/>
    <property type="molecule type" value="Genomic_DNA"/>
</dbReference>
<dbReference type="SUPFAM" id="SSF81593">
    <property type="entry name" value="Nucleotidyltransferase substrate binding subunit/domain"/>
    <property type="match status" value="1"/>
</dbReference>
<name>A0ABS6KCW4_9FIRM</name>
<sequence length="135" mass="15862">MKKYDNFCRALQNLSDVFLYEEPYDNVVLTGLVALYEICFEQAWKAMKEILERYGYEESATGSPRQILKTAFKAGLIKDEQLWLGALMSRNNVAHAYNKSVALDILKAVKADYFHMFENFREEVKKNWQEDFQNL</sequence>
<dbReference type="NCBIfam" id="TIGR01987">
    <property type="entry name" value="HI0074"/>
    <property type="match status" value="1"/>
</dbReference>
<comment type="caution">
    <text evidence="1">The sequence shown here is derived from an EMBL/GenBank/DDBJ whole genome shotgun (WGS) entry which is preliminary data.</text>
</comment>
<accession>A0ABS6KCW4</accession>